<gene>
    <name evidence="1" type="ORF">JTE90_020736</name>
</gene>
<evidence type="ECO:0000313" key="2">
    <source>
        <dbReference type="Proteomes" id="UP000827092"/>
    </source>
</evidence>
<sequence length="222" mass="25693">MGDEKRGEYLYLAVGVNKNYGFLVQVIGAMKDEIEDSVERFKGASCCRETCFLKIYYCNFHFFRKMAPSNCDFYYYSQPKSKHPTVWYGKLQHSNMVVSIYSIYLFGDYNSIVKLLPSGLICYTEKIKSMPELTIHNFRDPDTCVCLCVEGDPEGRESDSENFVFRELEKNVTGSGYYGFEMSKKVLMYLKNGNLARLLAHVFPEIYEKYGGGNYMLMVLKK</sequence>
<keyword evidence="2" id="KW-1185">Reference proteome</keyword>
<organism evidence="1 2">
    <name type="scientific">Oedothorax gibbosus</name>
    <dbReference type="NCBI Taxonomy" id="931172"/>
    <lineage>
        <taxon>Eukaryota</taxon>
        <taxon>Metazoa</taxon>
        <taxon>Ecdysozoa</taxon>
        <taxon>Arthropoda</taxon>
        <taxon>Chelicerata</taxon>
        <taxon>Arachnida</taxon>
        <taxon>Araneae</taxon>
        <taxon>Araneomorphae</taxon>
        <taxon>Entelegynae</taxon>
        <taxon>Araneoidea</taxon>
        <taxon>Linyphiidae</taxon>
        <taxon>Erigoninae</taxon>
        <taxon>Oedothorax</taxon>
    </lineage>
</organism>
<proteinExistence type="predicted"/>
<accession>A0AAV6V4A6</accession>
<dbReference type="AlphaFoldDB" id="A0AAV6V4A6"/>
<comment type="caution">
    <text evidence="1">The sequence shown here is derived from an EMBL/GenBank/DDBJ whole genome shotgun (WGS) entry which is preliminary data.</text>
</comment>
<name>A0AAV6V4A6_9ARAC</name>
<dbReference type="EMBL" id="JAFNEN010000159">
    <property type="protein sequence ID" value="KAG8191489.1"/>
    <property type="molecule type" value="Genomic_DNA"/>
</dbReference>
<protein>
    <submittedName>
        <fullName evidence="1">Uncharacterized protein</fullName>
    </submittedName>
</protein>
<evidence type="ECO:0000313" key="1">
    <source>
        <dbReference type="EMBL" id="KAG8191489.1"/>
    </source>
</evidence>
<dbReference type="Proteomes" id="UP000827092">
    <property type="component" value="Unassembled WGS sequence"/>
</dbReference>
<reference evidence="1 2" key="1">
    <citation type="journal article" date="2022" name="Nat. Ecol. Evol.">
        <title>A masculinizing supergene underlies an exaggerated male reproductive morph in a spider.</title>
        <authorList>
            <person name="Hendrickx F."/>
            <person name="De Corte Z."/>
            <person name="Sonet G."/>
            <person name="Van Belleghem S.M."/>
            <person name="Kostlbacher S."/>
            <person name="Vangestel C."/>
        </authorList>
    </citation>
    <scope>NUCLEOTIDE SEQUENCE [LARGE SCALE GENOMIC DNA]</scope>
    <source>
        <strain evidence="1">W744_W776</strain>
    </source>
</reference>